<dbReference type="InterPro" id="IPR003362">
    <property type="entry name" value="Bact_transf"/>
</dbReference>
<evidence type="ECO:0000256" key="1">
    <source>
        <dbReference type="ARBA" id="ARBA00006464"/>
    </source>
</evidence>
<keyword evidence="5" id="KW-1185">Reference proteome</keyword>
<dbReference type="PANTHER" id="PTHR30576">
    <property type="entry name" value="COLANIC BIOSYNTHESIS UDP-GLUCOSE LIPID CARRIER TRANSFERASE"/>
    <property type="match status" value="1"/>
</dbReference>
<keyword evidence="2" id="KW-1133">Transmembrane helix</keyword>
<keyword evidence="4" id="KW-0808">Transferase</keyword>
<gene>
    <name evidence="4" type="ORF">FDK13_15985</name>
</gene>
<reference evidence="4 5" key="1">
    <citation type="submission" date="2019-05" db="EMBL/GenBank/DDBJ databases">
        <title>Dyadobacter AR-3-8 sp. nov., isolated from arctic soil.</title>
        <authorList>
            <person name="Chaudhary D.K."/>
        </authorList>
    </citation>
    <scope>NUCLEOTIDE SEQUENCE [LARGE SCALE GENOMIC DNA]</scope>
    <source>
        <strain evidence="4 5">AR-3-8</strain>
    </source>
</reference>
<dbReference type="Proteomes" id="UP000304900">
    <property type="component" value="Unassembled WGS sequence"/>
</dbReference>
<dbReference type="OrthoDB" id="9774190at2"/>
<feature type="transmembrane region" description="Helical" evidence="2">
    <location>
        <begin position="12"/>
        <end position="36"/>
    </location>
</feature>
<evidence type="ECO:0000256" key="2">
    <source>
        <dbReference type="SAM" id="Phobius"/>
    </source>
</evidence>
<sequence>MYKSFGKRFFDIISAAAGLIILSPLFVFLTLLLCFFNKGKPFFFQSRPGLFCKSFAIVKFKTMADIANGNKEYLSDSKRITSIGKFLRRTSLDELPQLWNVLKGDMSLVGPRPLLIEYLCRYDKNQLRRHEVKPGITGWAQINGRNEISWEEKFDYDLYYVENLSLNLDLKIFLITLKKLIFQRNRTFYSNKVAEKFTGSSSLTN</sequence>
<comment type="similarity">
    <text evidence="1">Belongs to the bacterial sugar transferase family.</text>
</comment>
<name>A0A4U6D1N9_9BACT</name>
<protein>
    <submittedName>
        <fullName evidence="4">Sugar transferase</fullName>
    </submittedName>
</protein>
<dbReference type="EMBL" id="SZVO01000007">
    <property type="protein sequence ID" value="TKT91150.1"/>
    <property type="molecule type" value="Genomic_DNA"/>
</dbReference>
<dbReference type="PANTHER" id="PTHR30576:SF8">
    <property type="entry name" value="UNDECAPRENYL-PHOSPHATE GALACTOSE PHOSPHOTRANSFERASE"/>
    <property type="match status" value="1"/>
</dbReference>
<proteinExistence type="inferred from homology"/>
<dbReference type="RefSeq" id="WP_137341011.1">
    <property type="nucleotide sequence ID" value="NZ_BSQH01000013.1"/>
</dbReference>
<comment type="caution">
    <text evidence="4">The sequence shown here is derived from an EMBL/GenBank/DDBJ whole genome shotgun (WGS) entry which is preliminary data.</text>
</comment>
<keyword evidence="2" id="KW-0812">Transmembrane</keyword>
<feature type="domain" description="Bacterial sugar transferase" evidence="3">
    <location>
        <begin position="7"/>
        <end position="181"/>
    </location>
</feature>
<dbReference type="GO" id="GO:0016780">
    <property type="term" value="F:phosphotransferase activity, for other substituted phosphate groups"/>
    <property type="evidence" value="ECO:0007669"/>
    <property type="project" value="TreeGrafter"/>
</dbReference>
<evidence type="ECO:0000259" key="3">
    <source>
        <dbReference type="Pfam" id="PF02397"/>
    </source>
</evidence>
<organism evidence="4 5">
    <name type="scientific">Dyadobacter frigoris</name>
    <dbReference type="NCBI Taxonomy" id="2576211"/>
    <lineage>
        <taxon>Bacteria</taxon>
        <taxon>Pseudomonadati</taxon>
        <taxon>Bacteroidota</taxon>
        <taxon>Cytophagia</taxon>
        <taxon>Cytophagales</taxon>
        <taxon>Spirosomataceae</taxon>
        <taxon>Dyadobacter</taxon>
    </lineage>
</organism>
<evidence type="ECO:0000313" key="5">
    <source>
        <dbReference type="Proteomes" id="UP000304900"/>
    </source>
</evidence>
<dbReference type="Pfam" id="PF02397">
    <property type="entry name" value="Bac_transf"/>
    <property type="match status" value="1"/>
</dbReference>
<evidence type="ECO:0000313" key="4">
    <source>
        <dbReference type="EMBL" id="TKT91150.1"/>
    </source>
</evidence>
<accession>A0A4U6D1N9</accession>
<keyword evidence="2" id="KW-0472">Membrane</keyword>
<dbReference type="AlphaFoldDB" id="A0A4U6D1N9"/>